<evidence type="ECO:0000313" key="1">
    <source>
        <dbReference type="EMBL" id="NRT20568.1"/>
    </source>
</evidence>
<gene>
    <name evidence="1" type="ORF">HNP98_003412</name>
</gene>
<keyword evidence="2" id="KW-1185">Reference proteome</keyword>
<evidence type="ECO:0000313" key="2">
    <source>
        <dbReference type="Proteomes" id="UP000779507"/>
    </source>
</evidence>
<comment type="caution">
    <text evidence="1">The sequence shown here is derived from an EMBL/GenBank/DDBJ whole genome shotgun (WGS) entry which is preliminary data.</text>
</comment>
<accession>A0ABX2FUR3</accession>
<name>A0ABX2FUR3_9BACT</name>
<organism evidence="1 2">
    <name type="scientific">Hymenobacter caeli</name>
    <dbReference type="NCBI Taxonomy" id="2735894"/>
    <lineage>
        <taxon>Bacteria</taxon>
        <taxon>Pseudomonadati</taxon>
        <taxon>Bacteroidota</taxon>
        <taxon>Cytophagia</taxon>
        <taxon>Cytophagales</taxon>
        <taxon>Hymenobacteraceae</taxon>
        <taxon>Hymenobacter</taxon>
    </lineage>
</organism>
<protein>
    <recommendedName>
        <fullName evidence="3">Gliding motility-associated C-terminal domain-containing protein</fullName>
    </recommendedName>
</protein>
<evidence type="ECO:0008006" key="3">
    <source>
        <dbReference type="Google" id="ProtNLM"/>
    </source>
</evidence>
<dbReference type="Proteomes" id="UP000779507">
    <property type="component" value="Unassembled WGS sequence"/>
</dbReference>
<dbReference type="RefSeq" id="WP_173811335.1">
    <property type="nucleotide sequence ID" value="NZ_JABSNP010000018.1"/>
</dbReference>
<dbReference type="EMBL" id="JABSNP010000018">
    <property type="protein sequence ID" value="NRT20568.1"/>
    <property type="molecule type" value="Genomic_DNA"/>
</dbReference>
<proteinExistence type="predicted"/>
<reference evidence="1 2" key="1">
    <citation type="submission" date="2020-05" db="EMBL/GenBank/DDBJ databases">
        <title>Genomic Encyclopedia of Type Strains, Phase IV (KMG-V): Genome sequencing to study the core and pangenomes of soil and plant-associated prokaryotes.</title>
        <authorList>
            <person name="Whitman W."/>
        </authorList>
    </citation>
    <scope>NUCLEOTIDE SEQUENCE [LARGE SCALE GENOMIC DNA]</scope>
    <source>
        <strain evidence="1 2">9A</strain>
    </source>
</reference>
<sequence length="362" mass="39512">MLITALCSSSNGWAQVANDNIENRRVLKLNETITSNTTGCTVQRSCVDERLTGQCIQYHNDQWFEFTPAAAGRYFVNIGGQRCRDVRGVQLVVLSGQPCQPATYQVLSCTSLGTQDDVFVALENLQAGQPYLLDVDGYLKDFCQFTLQVSGRAVGVPAVPPPASLAGALPGTSRVVQVAWALPDSLAGAPRCRVLRREQHEFRSAERHRVPVTRNSYGGRPAAYAVADTLPRPGYYLYQVVADAAPNGLATPVLLKQFWVAYSQLNPLLGPLPTEPHLELPLGKYPRRASLSVLVTDAVSGRVLLNKQLVNQPNAPKMGWVDISQWQAAGVRKVAVEIVCHPLRGRFSTDRLLFDVPPVAAP</sequence>